<dbReference type="AlphaFoldDB" id="A0AAD2DRR9"/>
<evidence type="ECO:0000313" key="4">
    <source>
        <dbReference type="EMBL" id="CAI9762163.1"/>
    </source>
</evidence>
<evidence type="ECO:0000313" key="5">
    <source>
        <dbReference type="Proteomes" id="UP000834106"/>
    </source>
</evidence>
<keyword evidence="5" id="KW-1185">Reference proteome</keyword>
<evidence type="ECO:0000256" key="1">
    <source>
        <dbReference type="ARBA" id="ARBA00008690"/>
    </source>
</evidence>
<sequence length="290" mass="32791">MAPAPTKVDVGEGSCSARSDQRKNENLEIGSWSFLQSLSKIPTCPKEAMEKENSYVHRKSSFPKLTGKSLDLCTENLGSETGTECITGSTCIFSLDTFSSQCETSSPMNQQNQKVHRQMKSLRNNKMTTCCHNFPPPLTTMSRSSSLQIRARREDGRLIIKAVQSPFRHSYLQTERSHGRLRLSFVQDYDSKFDSDLIMITEEETEADYQLDDKIKNDANDGDHELENEKIVSEQDDDDDDDDECYVKPTEATDVEFEMEKNQRLTRCNEGGHGTKGLCNLKPAFWVATS</sequence>
<dbReference type="EMBL" id="OU503040">
    <property type="protein sequence ID" value="CAI9762163.1"/>
    <property type="molecule type" value="Genomic_DNA"/>
</dbReference>
<evidence type="ECO:0000256" key="2">
    <source>
        <dbReference type="SAM" id="MobiDB-lite"/>
    </source>
</evidence>
<feature type="region of interest" description="Disordered" evidence="2">
    <location>
        <begin position="1"/>
        <end position="22"/>
    </location>
</feature>
<feature type="region of interest" description="Disordered" evidence="2">
    <location>
        <begin position="215"/>
        <end position="252"/>
    </location>
</feature>
<protein>
    <recommendedName>
        <fullName evidence="3">FAF domain-containing protein</fullName>
    </recommendedName>
</protein>
<dbReference type="InterPro" id="IPR046431">
    <property type="entry name" value="FAF_dom"/>
</dbReference>
<evidence type="ECO:0000259" key="3">
    <source>
        <dbReference type="Pfam" id="PF11250"/>
    </source>
</evidence>
<comment type="similarity">
    <text evidence="1">Belongs to the fantastic four family.</text>
</comment>
<dbReference type="PANTHER" id="PTHR33155:SF4">
    <property type="entry name" value="PROTEIN FANTASTIC FOUR 3"/>
    <property type="match status" value="1"/>
</dbReference>
<gene>
    <name evidence="4" type="ORF">FPE_LOCUS9593</name>
</gene>
<feature type="compositionally biased region" description="Acidic residues" evidence="2">
    <location>
        <begin position="234"/>
        <end position="244"/>
    </location>
</feature>
<feature type="compositionally biased region" description="Basic and acidic residues" evidence="2">
    <location>
        <begin position="215"/>
        <end position="233"/>
    </location>
</feature>
<organism evidence="4 5">
    <name type="scientific">Fraxinus pennsylvanica</name>
    <dbReference type="NCBI Taxonomy" id="56036"/>
    <lineage>
        <taxon>Eukaryota</taxon>
        <taxon>Viridiplantae</taxon>
        <taxon>Streptophyta</taxon>
        <taxon>Embryophyta</taxon>
        <taxon>Tracheophyta</taxon>
        <taxon>Spermatophyta</taxon>
        <taxon>Magnoliopsida</taxon>
        <taxon>eudicotyledons</taxon>
        <taxon>Gunneridae</taxon>
        <taxon>Pentapetalae</taxon>
        <taxon>asterids</taxon>
        <taxon>lamiids</taxon>
        <taxon>Lamiales</taxon>
        <taxon>Oleaceae</taxon>
        <taxon>Oleeae</taxon>
        <taxon>Fraxinus</taxon>
    </lineage>
</organism>
<proteinExistence type="inferred from homology"/>
<accession>A0AAD2DRR9</accession>
<dbReference type="Proteomes" id="UP000834106">
    <property type="component" value="Chromosome 5"/>
</dbReference>
<dbReference type="Pfam" id="PF11250">
    <property type="entry name" value="FAF"/>
    <property type="match status" value="1"/>
</dbReference>
<dbReference type="InterPro" id="IPR021410">
    <property type="entry name" value="FAF"/>
</dbReference>
<feature type="domain" description="FAF" evidence="3">
    <location>
        <begin position="133"/>
        <end position="185"/>
    </location>
</feature>
<reference evidence="4" key="1">
    <citation type="submission" date="2023-05" db="EMBL/GenBank/DDBJ databases">
        <authorList>
            <person name="Huff M."/>
        </authorList>
    </citation>
    <scope>NUCLEOTIDE SEQUENCE</scope>
</reference>
<dbReference type="PANTHER" id="PTHR33155">
    <property type="entry name" value="FANTASTIC FOUR-LIKE PROTEIN (DUF3049)"/>
    <property type="match status" value="1"/>
</dbReference>
<name>A0AAD2DRR9_9LAMI</name>